<keyword evidence="3" id="KW-1185">Reference proteome</keyword>
<protein>
    <submittedName>
        <fullName evidence="2">Uncharacterized protein</fullName>
    </submittedName>
</protein>
<comment type="caution">
    <text evidence="2">The sequence shown here is derived from an EMBL/GenBank/DDBJ whole genome shotgun (WGS) entry which is preliminary data.</text>
</comment>
<evidence type="ECO:0000256" key="1">
    <source>
        <dbReference type="SAM" id="MobiDB-lite"/>
    </source>
</evidence>
<name>A0A2C5ZS23_9HYPO</name>
<reference evidence="2 3" key="1">
    <citation type="submission" date="2017-06" db="EMBL/GenBank/DDBJ databases">
        <title>Ant-infecting Ophiocordyceps genomes reveal a high diversity of potential behavioral manipulation genes and a possible major role for enterotoxins.</title>
        <authorList>
            <person name="De Bekker C."/>
            <person name="Evans H.C."/>
            <person name="Brachmann A."/>
            <person name="Hughes D.P."/>
        </authorList>
    </citation>
    <scope>NUCLEOTIDE SEQUENCE [LARGE SCALE GENOMIC DNA]</scope>
    <source>
        <strain evidence="2 3">1348a</strain>
    </source>
</reference>
<evidence type="ECO:0000313" key="3">
    <source>
        <dbReference type="Proteomes" id="UP000224854"/>
    </source>
</evidence>
<gene>
    <name evidence="2" type="ORF">CDD82_6653</name>
</gene>
<feature type="region of interest" description="Disordered" evidence="1">
    <location>
        <begin position="1"/>
        <end position="33"/>
    </location>
</feature>
<evidence type="ECO:0000313" key="2">
    <source>
        <dbReference type="EMBL" id="PHH82234.1"/>
    </source>
</evidence>
<organism evidence="2 3">
    <name type="scientific">Ophiocordyceps australis</name>
    <dbReference type="NCBI Taxonomy" id="1399860"/>
    <lineage>
        <taxon>Eukaryota</taxon>
        <taxon>Fungi</taxon>
        <taxon>Dikarya</taxon>
        <taxon>Ascomycota</taxon>
        <taxon>Pezizomycotina</taxon>
        <taxon>Sordariomycetes</taxon>
        <taxon>Hypocreomycetidae</taxon>
        <taxon>Hypocreales</taxon>
        <taxon>Ophiocordycipitaceae</taxon>
        <taxon>Ophiocordyceps</taxon>
    </lineage>
</organism>
<sequence>MDVGEWVEAEGAVAKSEAGREETRRRREASKHGETVCESVGARRAQVLLAAHAGGEIAPRDTASAKQTQQRQRCASIDENGMTQGRVGGHGISRLAIVISVSCAKRTSPWPPPSLQPHASAATLLPFAVLFFAALCCPAATVAPFGQLRSTEYGAQSRYSVSTEYNATKLMDLW</sequence>
<proteinExistence type="predicted"/>
<dbReference type="EMBL" id="NJEU01000070">
    <property type="protein sequence ID" value="PHH82234.1"/>
    <property type="molecule type" value="Genomic_DNA"/>
</dbReference>
<accession>A0A2C5ZS23</accession>
<dbReference type="Proteomes" id="UP000224854">
    <property type="component" value="Unassembled WGS sequence"/>
</dbReference>
<dbReference type="AlphaFoldDB" id="A0A2C5ZS23"/>
<feature type="compositionally biased region" description="Basic and acidic residues" evidence="1">
    <location>
        <begin position="17"/>
        <end position="33"/>
    </location>
</feature>